<keyword evidence="1" id="KW-1133">Transmembrane helix</keyword>
<keyword evidence="3" id="KW-0012">Acyltransferase</keyword>
<accession>A0ABW5LVF8</accession>
<dbReference type="SMART" id="SM00563">
    <property type="entry name" value="PlsC"/>
    <property type="match status" value="1"/>
</dbReference>
<dbReference type="GO" id="GO:0016746">
    <property type="term" value="F:acyltransferase activity"/>
    <property type="evidence" value="ECO:0007669"/>
    <property type="project" value="UniProtKB-KW"/>
</dbReference>
<dbReference type="RefSeq" id="WP_379666881.1">
    <property type="nucleotide sequence ID" value="NZ_JBHULH010000008.1"/>
</dbReference>
<feature type="domain" description="Phospholipid/glycerol acyltransferase" evidence="2">
    <location>
        <begin position="38"/>
        <end position="165"/>
    </location>
</feature>
<comment type="caution">
    <text evidence="3">The sequence shown here is derived from an EMBL/GenBank/DDBJ whole genome shotgun (WGS) entry which is preliminary data.</text>
</comment>
<evidence type="ECO:0000256" key="1">
    <source>
        <dbReference type="SAM" id="Phobius"/>
    </source>
</evidence>
<dbReference type="SUPFAM" id="SSF69593">
    <property type="entry name" value="Glycerol-3-phosphate (1)-acyltransferase"/>
    <property type="match status" value="1"/>
</dbReference>
<evidence type="ECO:0000313" key="4">
    <source>
        <dbReference type="Proteomes" id="UP001597508"/>
    </source>
</evidence>
<name>A0ABW5LVF8_9FLAO</name>
<dbReference type="PANTHER" id="PTHR31605">
    <property type="entry name" value="GLYCEROL-3-PHOSPHATE O-ACYLTRANSFERASE 1"/>
    <property type="match status" value="1"/>
</dbReference>
<feature type="transmembrane region" description="Helical" evidence="1">
    <location>
        <begin position="259"/>
        <end position="278"/>
    </location>
</feature>
<dbReference type="EC" id="2.3.1.-" evidence="3"/>
<dbReference type="PANTHER" id="PTHR31605:SF0">
    <property type="entry name" value="GLYCEROL-3-PHOSPHATE O-ACYLTRANSFERASE 1"/>
    <property type="match status" value="1"/>
</dbReference>
<dbReference type="Pfam" id="PF01553">
    <property type="entry name" value="Acyltransferase"/>
    <property type="match status" value="1"/>
</dbReference>
<dbReference type="Proteomes" id="UP001597508">
    <property type="component" value="Unassembled WGS sequence"/>
</dbReference>
<proteinExistence type="predicted"/>
<keyword evidence="1" id="KW-0472">Membrane</keyword>
<keyword evidence="4" id="KW-1185">Reference proteome</keyword>
<dbReference type="EMBL" id="JBHULH010000008">
    <property type="protein sequence ID" value="MFD2568174.1"/>
    <property type="molecule type" value="Genomic_DNA"/>
</dbReference>
<dbReference type="InterPro" id="IPR002123">
    <property type="entry name" value="Plipid/glycerol_acylTrfase"/>
</dbReference>
<dbReference type="InterPro" id="IPR052744">
    <property type="entry name" value="GPAT/DAPAT"/>
</dbReference>
<organism evidence="3 4">
    <name type="scientific">Pseudotenacibaculum haliotis</name>
    <dbReference type="NCBI Taxonomy" id="1862138"/>
    <lineage>
        <taxon>Bacteria</taxon>
        <taxon>Pseudomonadati</taxon>
        <taxon>Bacteroidota</taxon>
        <taxon>Flavobacteriia</taxon>
        <taxon>Flavobacteriales</taxon>
        <taxon>Flavobacteriaceae</taxon>
        <taxon>Pseudotenacibaculum</taxon>
    </lineage>
</organism>
<keyword evidence="3" id="KW-0808">Transferase</keyword>
<evidence type="ECO:0000259" key="2">
    <source>
        <dbReference type="SMART" id="SM00563"/>
    </source>
</evidence>
<dbReference type="CDD" id="cd07992">
    <property type="entry name" value="LPLAT_AAK14816-like"/>
    <property type="match status" value="1"/>
</dbReference>
<protein>
    <submittedName>
        <fullName evidence="3">Lysophospholipid acyltransferase family protein</fullName>
        <ecNumber evidence="3">2.3.1.-</ecNumber>
    </submittedName>
</protein>
<keyword evidence="1" id="KW-0812">Transmembrane</keyword>
<reference evidence="4" key="1">
    <citation type="journal article" date="2019" name="Int. J. Syst. Evol. Microbiol.">
        <title>The Global Catalogue of Microorganisms (GCM) 10K type strain sequencing project: providing services to taxonomists for standard genome sequencing and annotation.</title>
        <authorList>
            <consortium name="The Broad Institute Genomics Platform"/>
            <consortium name="The Broad Institute Genome Sequencing Center for Infectious Disease"/>
            <person name="Wu L."/>
            <person name="Ma J."/>
        </authorList>
    </citation>
    <scope>NUCLEOTIDE SEQUENCE [LARGE SCALE GENOMIC DNA]</scope>
    <source>
        <strain evidence="4">KCTC 52127</strain>
    </source>
</reference>
<sequence length="350" mass="40179">MKTIWYYFVKVLIKSSLFFYTKNINVSGKKHIPRKGAVLFMVNHPNGLIDPLIVAVNNPRIQHFLVRAAVFKKPLVKKFLATLNLMPIYRIRDGVQKLGKNQEIFEKCFSIFNEGKALMIFPEGSHSRKRTIRPLSKGFTRIVFGALEQNPDLKIQIVPVGITYQNSSVYPSKVTLNYGTPVLANSYFSPEDQVTKTRQLKELITQQLQQLSVHIPDDENYSGILQSMNKANVDFTDVTAANEMIKTGKITGRKRSINVLAFLKPLIVLNTLIPWLLWRYVDKKNDEIEFVDTFRFGFNTLTFGLSYLLQSYIAFWFFGWKIALIYFACSLLAILLFSKLHPTPAELPLE</sequence>
<feature type="transmembrane region" description="Helical" evidence="1">
    <location>
        <begin position="313"/>
        <end position="337"/>
    </location>
</feature>
<evidence type="ECO:0000313" key="3">
    <source>
        <dbReference type="EMBL" id="MFD2568174.1"/>
    </source>
</evidence>
<gene>
    <name evidence="3" type="ORF">ACFSRZ_12380</name>
</gene>